<accession>Q1K0U7</accession>
<dbReference type="GO" id="GO:0016289">
    <property type="term" value="F:acyl-CoA hydrolase activity"/>
    <property type="evidence" value="ECO:0007669"/>
    <property type="project" value="TreeGrafter"/>
</dbReference>
<dbReference type="Proteomes" id="UP000005695">
    <property type="component" value="Unassembled WGS sequence"/>
</dbReference>
<evidence type="ECO:0000313" key="2">
    <source>
        <dbReference type="EMBL" id="EAT16261.1"/>
    </source>
</evidence>
<gene>
    <name evidence="2" type="ORF">Dace_1725</name>
</gene>
<comment type="caution">
    <text evidence="2">The sequence shown here is derived from an EMBL/GenBank/DDBJ whole genome shotgun (WGS) entry which is preliminary data.</text>
</comment>
<dbReference type="EMBL" id="AAEW02000006">
    <property type="protein sequence ID" value="EAT16261.1"/>
    <property type="molecule type" value="Genomic_DNA"/>
</dbReference>
<proteinExistence type="predicted"/>
<protein>
    <submittedName>
        <fullName evidence="2">Thioesterase superfamily</fullName>
    </submittedName>
</protein>
<dbReference type="PANTHER" id="PTHR42856">
    <property type="entry name" value="ACYL-COENZYME A THIOESTERASE PAAI"/>
    <property type="match status" value="1"/>
</dbReference>
<dbReference type="InterPro" id="IPR029069">
    <property type="entry name" value="HotDog_dom_sf"/>
</dbReference>
<dbReference type="RefSeq" id="WP_005999531.1">
    <property type="nucleotide sequence ID" value="NZ_AAEW02000006.1"/>
</dbReference>
<organism evidence="2 3">
    <name type="scientific">Desulfuromonas acetoxidans (strain DSM 684 / 11070)</name>
    <dbReference type="NCBI Taxonomy" id="281689"/>
    <lineage>
        <taxon>Bacteria</taxon>
        <taxon>Pseudomonadati</taxon>
        <taxon>Thermodesulfobacteriota</taxon>
        <taxon>Desulfuromonadia</taxon>
        <taxon>Desulfuromonadales</taxon>
        <taxon>Desulfuromonadaceae</taxon>
        <taxon>Desulfuromonas</taxon>
    </lineage>
</organism>
<sequence length="131" mass="13645">MTGSLLPTTHQCISPSLVGAPLALEPGKAVVELVTIESMVADPHGLVHGGFIFGLADYAAMLAVNEPTVVLGAAQTRFLAPVSAGETATATAVVISSEKNRYQVECMVKVADKAVFSGEFTCFVLEKHVLS</sequence>
<keyword evidence="3" id="KW-1185">Reference proteome</keyword>
<dbReference type="SUPFAM" id="SSF54637">
    <property type="entry name" value="Thioesterase/thiol ester dehydrase-isomerase"/>
    <property type="match status" value="1"/>
</dbReference>
<feature type="domain" description="Thioesterase" evidence="1">
    <location>
        <begin position="44"/>
        <end position="113"/>
    </location>
</feature>
<dbReference type="InterPro" id="IPR052723">
    <property type="entry name" value="Acyl-CoA_thioesterase_PaaI"/>
</dbReference>
<dbReference type="InterPro" id="IPR006683">
    <property type="entry name" value="Thioestr_dom"/>
</dbReference>
<dbReference type="PANTHER" id="PTHR42856:SF1">
    <property type="entry name" value="ACYL-COENZYME A THIOESTERASE PAAI"/>
    <property type="match status" value="1"/>
</dbReference>
<dbReference type="Pfam" id="PF03061">
    <property type="entry name" value="4HBT"/>
    <property type="match status" value="1"/>
</dbReference>
<evidence type="ECO:0000259" key="1">
    <source>
        <dbReference type="Pfam" id="PF03061"/>
    </source>
</evidence>
<name>Q1K0U7_DESA6</name>
<dbReference type="AlphaFoldDB" id="Q1K0U7"/>
<reference evidence="2" key="2">
    <citation type="submission" date="2006-05" db="EMBL/GenBank/DDBJ databases">
        <title>Sequencing of the draft genome and assembly of Desulfuromonas acetoxidans DSM 684.</title>
        <authorList>
            <consortium name="US DOE Joint Genome Institute (JGI-PGF)"/>
            <person name="Copeland A."/>
            <person name="Lucas S."/>
            <person name="Lapidus A."/>
            <person name="Barry K."/>
            <person name="Detter J.C."/>
            <person name="Glavina del Rio T."/>
            <person name="Hammon N."/>
            <person name="Israni S."/>
            <person name="Dalin E."/>
            <person name="Tice H."/>
            <person name="Bruce D."/>
            <person name="Pitluck S."/>
            <person name="Richardson P."/>
        </authorList>
    </citation>
    <scope>NUCLEOTIDE SEQUENCE [LARGE SCALE GENOMIC DNA]</scope>
    <source>
        <strain evidence="2">DSM 684</strain>
    </source>
</reference>
<reference evidence="2" key="1">
    <citation type="submission" date="2006-05" db="EMBL/GenBank/DDBJ databases">
        <title>Annotation of the draft genome assembly of Desulfuromonas acetoxidans DSM 684.</title>
        <authorList>
            <consortium name="US DOE Joint Genome Institute (JGI-ORNL)"/>
            <person name="Larimer F."/>
            <person name="Land M."/>
            <person name="Hauser L."/>
        </authorList>
    </citation>
    <scope>NUCLEOTIDE SEQUENCE [LARGE SCALE GENOMIC DNA]</scope>
    <source>
        <strain evidence="2">DSM 684</strain>
    </source>
</reference>
<dbReference type="Gene3D" id="3.10.129.10">
    <property type="entry name" value="Hotdog Thioesterase"/>
    <property type="match status" value="1"/>
</dbReference>
<evidence type="ECO:0000313" key="3">
    <source>
        <dbReference type="Proteomes" id="UP000005695"/>
    </source>
</evidence>
<dbReference type="CDD" id="cd03443">
    <property type="entry name" value="PaaI_thioesterase"/>
    <property type="match status" value="1"/>
</dbReference>